<protein>
    <submittedName>
        <fullName evidence="1">Uncharacterized protein</fullName>
    </submittedName>
</protein>
<comment type="caution">
    <text evidence="1">The sequence shown here is derived from an EMBL/GenBank/DDBJ whole genome shotgun (WGS) entry which is preliminary data.</text>
</comment>
<accession>A0ABS0K5W3</accession>
<proteinExistence type="predicted"/>
<sequence>MEIICTGEVYEIRAFTEYHNLCQMLCDEAFRSAFPDVPRTLGLESCRTALGGDDLPGCVFATKPPEPGGTNGP</sequence>
<dbReference type="Proteomes" id="UP000631791">
    <property type="component" value="Unassembled WGS sequence"/>
</dbReference>
<organism evidence="1 2">
    <name type="scientific">Micromonospora vinacea</name>
    <dbReference type="NCBI Taxonomy" id="709878"/>
    <lineage>
        <taxon>Bacteria</taxon>
        <taxon>Bacillati</taxon>
        <taxon>Actinomycetota</taxon>
        <taxon>Actinomycetes</taxon>
        <taxon>Micromonosporales</taxon>
        <taxon>Micromonosporaceae</taxon>
        <taxon>Micromonospora</taxon>
    </lineage>
</organism>
<gene>
    <name evidence="1" type="ORF">IW249_004275</name>
</gene>
<name>A0ABS0K5W3_9ACTN</name>
<reference evidence="1 2" key="1">
    <citation type="submission" date="2020-11" db="EMBL/GenBank/DDBJ databases">
        <title>Sequencing the genomes of 1000 actinobacteria strains.</title>
        <authorList>
            <person name="Klenk H.-P."/>
        </authorList>
    </citation>
    <scope>NUCLEOTIDE SEQUENCE [LARGE SCALE GENOMIC DNA]</scope>
    <source>
        <strain evidence="1 2">DSM 101695</strain>
    </source>
</reference>
<dbReference type="RefSeq" id="WP_196922401.1">
    <property type="nucleotide sequence ID" value="NZ_JADOTY010000001.1"/>
</dbReference>
<evidence type="ECO:0000313" key="2">
    <source>
        <dbReference type="Proteomes" id="UP000631791"/>
    </source>
</evidence>
<keyword evidence="2" id="KW-1185">Reference proteome</keyword>
<dbReference type="EMBL" id="JADOTY010000001">
    <property type="protein sequence ID" value="MBG6103861.1"/>
    <property type="molecule type" value="Genomic_DNA"/>
</dbReference>
<evidence type="ECO:0000313" key="1">
    <source>
        <dbReference type="EMBL" id="MBG6103861.1"/>
    </source>
</evidence>